<dbReference type="PANTHER" id="PTHR13501">
    <property type="entry name" value="CHLOROPLAST 50S RIBOSOMAL PROTEIN L22-RELATED"/>
    <property type="match status" value="1"/>
</dbReference>
<protein>
    <submittedName>
        <fullName evidence="6">Ribosomal protein L22</fullName>
    </submittedName>
</protein>
<evidence type="ECO:0000256" key="2">
    <source>
        <dbReference type="ARBA" id="ARBA00022980"/>
    </source>
</evidence>
<name>A0A6G1I5Y8_9PEZI</name>
<evidence type="ECO:0000256" key="5">
    <source>
        <dbReference type="SAM" id="MobiDB-lite"/>
    </source>
</evidence>
<dbReference type="FunFam" id="3.90.470.10:FF:000017">
    <property type="entry name" value="54S ribosomal protein L22, mitochondrial"/>
    <property type="match status" value="1"/>
</dbReference>
<dbReference type="InterPro" id="IPR001063">
    <property type="entry name" value="Ribosomal_uL22"/>
</dbReference>
<dbReference type="InterPro" id="IPR036394">
    <property type="entry name" value="Ribosomal_uL22_sf"/>
</dbReference>
<feature type="region of interest" description="Disordered" evidence="5">
    <location>
        <begin position="80"/>
        <end position="121"/>
    </location>
</feature>
<organism evidence="6 7">
    <name type="scientific">Trichodelitschia bisporula</name>
    <dbReference type="NCBI Taxonomy" id="703511"/>
    <lineage>
        <taxon>Eukaryota</taxon>
        <taxon>Fungi</taxon>
        <taxon>Dikarya</taxon>
        <taxon>Ascomycota</taxon>
        <taxon>Pezizomycotina</taxon>
        <taxon>Dothideomycetes</taxon>
        <taxon>Dothideomycetes incertae sedis</taxon>
        <taxon>Phaeotrichales</taxon>
        <taxon>Phaeotrichaceae</taxon>
        <taxon>Trichodelitschia</taxon>
    </lineage>
</organism>
<dbReference type="Proteomes" id="UP000799640">
    <property type="component" value="Unassembled WGS sequence"/>
</dbReference>
<comment type="similarity">
    <text evidence="1 4">Belongs to the universal ribosomal protein uL22 family.</text>
</comment>
<feature type="region of interest" description="Disordered" evidence="5">
    <location>
        <begin position="46"/>
        <end position="67"/>
    </location>
</feature>
<dbReference type="SUPFAM" id="SSF54843">
    <property type="entry name" value="Ribosomal protein L22"/>
    <property type="match status" value="1"/>
</dbReference>
<dbReference type="AlphaFoldDB" id="A0A6G1I5Y8"/>
<dbReference type="Gene3D" id="3.90.470.10">
    <property type="entry name" value="Ribosomal protein L22/L17"/>
    <property type="match status" value="1"/>
</dbReference>
<keyword evidence="2 4" id="KW-0689">Ribosomal protein</keyword>
<sequence>MSLSVLRKRLAVPGRAAKWLVSPQPRRPVVHGPLITSRTFISKLFRSRHDDPPTPTENATPSNPLLEKYLKTKPKLTVRPDIQTGGVAPNSIFEEAEPSPATNEAPSVRNPNDMANVLDPDPRSRERFERKMVIREVRKRGRLTKAQQIKRTERENLSKSPMIKTSVKKLTKLANQIAGKPIEEAILQMQFSKKKAAKSVLQHLQYARDEAVVKRGMGLGKVENTAGEPMEIELKDGKRKVVTDRTSIYVDQAWVGRGMYGKAMEYRARGRANILHLPYTSISVVLKEEATRIRLSEEKQKKRETKKLWLPLPDRPIVQQRQFPMW</sequence>
<keyword evidence="7" id="KW-1185">Reference proteome</keyword>
<dbReference type="InterPro" id="IPR047867">
    <property type="entry name" value="Ribosomal_uL22_bac/org-type"/>
</dbReference>
<proteinExistence type="inferred from homology"/>
<accession>A0A6G1I5Y8</accession>
<evidence type="ECO:0000313" key="7">
    <source>
        <dbReference type="Proteomes" id="UP000799640"/>
    </source>
</evidence>
<keyword evidence="3 4" id="KW-0687">Ribonucleoprotein</keyword>
<dbReference type="CDD" id="cd00336">
    <property type="entry name" value="Ribosomal_L22"/>
    <property type="match status" value="1"/>
</dbReference>
<gene>
    <name evidence="6" type="ORF">EJ06DRAFT_527316</name>
</gene>
<evidence type="ECO:0000313" key="6">
    <source>
        <dbReference type="EMBL" id="KAF2403713.1"/>
    </source>
</evidence>
<dbReference type="PANTHER" id="PTHR13501:SF10">
    <property type="entry name" value="LARGE RIBOSOMAL SUBUNIT PROTEIN UL22M"/>
    <property type="match status" value="1"/>
</dbReference>
<evidence type="ECO:0000256" key="3">
    <source>
        <dbReference type="ARBA" id="ARBA00023274"/>
    </source>
</evidence>
<dbReference type="GO" id="GO:0006412">
    <property type="term" value="P:translation"/>
    <property type="evidence" value="ECO:0007669"/>
    <property type="project" value="InterPro"/>
</dbReference>
<dbReference type="GO" id="GO:0015934">
    <property type="term" value="C:large ribosomal subunit"/>
    <property type="evidence" value="ECO:0007669"/>
    <property type="project" value="InterPro"/>
</dbReference>
<evidence type="ECO:0000256" key="1">
    <source>
        <dbReference type="ARBA" id="ARBA00009451"/>
    </source>
</evidence>
<dbReference type="GO" id="GO:0003735">
    <property type="term" value="F:structural constituent of ribosome"/>
    <property type="evidence" value="ECO:0007669"/>
    <property type="project" value="InterPro"/>
</dbReference>
<reference evidence="6" key="1">
    <citation type="journal article" date="2020" name="Stud. Mycol.">
        <title>101 Dothideomycetes genomes: a test case for predicting lifestyles and emergence of pathogens.</title>
        <authorList>
            <person name="Haridas S."/>
            <person name="Albert R."/>
            <person name="Binder M."/>
            <person name="Bloem J."/>
            <person name="Labutti K."/>
            <person name="Salamov A."/>
            <person name="Andreopoulos B."/>
            <person name="Baker S."/>
            <person name="Barry K."/>
            <person name="Bills G."/>
            <person name="Bluhm B."/>
            <person name="Cannon C."/>
            <person name="Castanera R."/>
            <person name="Culley D."/>
            <person name="Daum C."/>
            <person name="Ezra D."/>
            <person name="Gonzalez J."/>
            <person name="Henrissat B."/>
            <person name="Kuo A."/>
            <person name="Liang C."/>
            <person name="Lipzen A."/>
            <person name="Lutzoni F."/>
            <person name="Magnuson J."/>
            <person name="Mondo S."/>
            <person name="Nolan M."/>
            <person name="Ohm R."/>
            <person name="Pangilinan J."/>
            <person name="Park H.-J."/>
            <person name="Ramirez L."/>
            <person name="Alfaro M."/>
            <person name="Sun H."/>
            <person name="Tritt A."/>
            <person name="Yoshinaga Y."/>
            <person name="Zwiers L.-H."/>
            <person name="Turgeon B."/>
            <person name="Goodwin S."/>
            <person name="Spatafora J."/>
            <person name="Crous P."/>
            <person name="Grigoriev I."/>
        </authorList>
    </citation>
    <scope>NUCLEOTIDE SEQUENCE</scope>
    <source>
        <strain evidence="6">CBS 262.69</strain>
    </source>
</reference>
<dbReference type="OrthoDB" id="416470at2759"/>
<evidence type="ECO:0000256" key="4">
    <source>
        <dbReference type="RuleBase" id="RU004005"/>
    </source>
</evidence>
<dbReference type="EMBL" id="ML996689">
    <property type="protein sequence ID" value="KAF2403713.1"/>
    <property type="molecule type" value="Genomic_DNA"/>
</dbReference>
<dbReference type="Pfam" id="PF00237">
    <property type="entry name" value="Ribosomal_L22"/>
    <property type="match status" value="1"/>
</dbReference>